<accession>A0ABU2TAH0</accession>
<sequence length="328" mass="36226">MTSPARPLPGAPAGHPAGCAAVLAELLPYRRTLNSGHGDGEGDRDGDGDMDTPAAYPAQLRQLAAPVAAGAPLVFTLPGFPCKSPHPAKVLGHLPDEGERLALRFLDALCARIEAVHPPGARVVICSDGHVFSDLIHVPDRDIDAYADALRALIHDEGLTRLDVFDLRQVYGQRLSHDAKRALVHDRYAPALEDLRSLTRSDEPTRRLYQGITRFLAEDSVSFTGTRSAWQRDCRRRAYGVMQRSRAWGELIGEHHPGAIRLSIHPQPRGSVKFGIRLLDAPDVWMTPWHSCVLEHRDGRRELLHRADAERLGRLVFRQGRPSHFVAG</sequence>
<dbReference type="PANTHER" id="PTHR37285:SF5">
    <property type="entry name" value="SPORE WALL MATURATION PROTEIN DIT1"/>
    <property type="match status" value="1"/>
</dbReference>
<dbReference type="EMBL" id="JAVRFE010000025">
    <property type="protein sequence ID" value="MDT0457906.1"/>
    <property type="molecule type" value="Genomic_DNA"/>
</dbReference>
<keyword evidence="3" id="KW-1185">Reference proteome</keyword>
<dbReference type="PANTHER" id="PTHR37285">
    <property type="entry name" value="SPORE WALL MATURATION PROTEIN DIT1"/>
    <property type="match status" value="1"/>
</dbReference>
<protein>
    <submittedName>
        <fullName evidence="2">Isocyanide synthase family protein</fullName>
    </submittedName>
</protein>
<comment type="caution">
    <text evidence="2">The sequence shown here is derived from an EMBL/GenBank/DDBJ whole genome shotgun (WGS) entry which is preliminary data.</text>
</comment>
<proteinExistence type="predicted"/>
<evidence type="ECO:0000313" key="3">
    <source>
        <dbReference type="Proteomes" id="UP001180551"/>
    </source>
</evidence>
<organism evidence="2 3">
    <name type="scientific">Streptomyces mooreae</name>
    <dbReference type="NCBI Taxonomy" id="3075523"/>
    <lineage>
        <taxon>Bacteria</taxon>
        <taxon>Bacillati</taxon>
        <taxon>Actinomycetota</taxon>
        <taxon>Actinomycetes</taxon>
        <taxon>Kitasatosporales</taxon>
        <taxon>Streptomycetaceae</taxon>
        <taxon>Streptomyces</taxon>
    </lineage>
</organism>
<dbReference type="Pfam" id="PF05141">
    <property type="entry name" value="DIT1_PvcA"/>
    <property type="match status" value="1"/>
</dbReference>
<reference evidence="2" key="1">
    <citation type="submission" date="2024-05" db="EMBL/GenBank/DDBJ databases">
        <title>30 novel species of actinomycetes from the DSMZ collection.</title>
        <authorList>
            <person name="Nouioui I."/>
        </authorList>
    </citation>
    <scope>NUCLEOTIDE SEQUENCE</scope>
    <source>
        <strain evidence="2">DSM 41527</strain>
    </source>
</reference>
<evidence type="ECO:0000256" key="1">
    <source>
        <dbReference type="SAM" id="MobiDB-lite"/>
    </source>
</evidence>
<gene>
    <name evidence="2" type="ORF">RM550_19555</name>
</gene>
<feature type="compositionally biased region" description="Basic and acidic residues" evidence="1">
    <location>
        <begin position="38"/>
        <end position="47"/>
    </location>
</feature>
<name>A0ABU2TAH0_9ACTN</name>
<dbReference type="Proteomes" id="UP001180551">
    <property type="component" value="Unassembled WGS sequence"/>
</dbReference>
<evidence type="ECO:0000313" key="2">
    <source>
        <dbReference type="EMBL" id="MDT0457906.1"/>
    </source>
</evidence>
<dbReference type="RefSeq" id="WP_311625093.1">
    <property type="nucleotide sequence ID" value="NZ_JAVRFE010000025.1"/>
</dbReference>
<feature type="region of interest" description="Disordered" evidence="1">
    <location>
        <begin position="33"/>
        <end position="54"/>
    </location>
</feature>
<dbReference type="InterPro" id="IPR007817">
    <property type="entry name" value="Isocyanide_synthase_DIT1"/>
</dbReference>